<name>A0ACC0U408_9AGAM</name>
<sequence length="906" mass="96777">MHNLRNRFVFTKISWSLSGFLSFLNPLRRRGSSEEPEENLSDDGVVYDEKETTDGSEFGASRPAEILSQRGHAMEAEQHRRQKQQEEPLSLFTPTRQSKNVASALTTSAHVAESDGPVSTPFKESAVSASPQLDMSSQSPAEKLEAVKQYLRDRADQPLHHVEYVGLVSLLKDSVQDDDSQPFRFSTSPTPSRCATPAFSLGSPTSSQQTPRRTLTRNPNGVYRWQGAGSARPRNRHQSPAFGPPRPTPSKFKLSVPESSPGKTDTKRRRIDTITESPAPHGIGESLPSAPPREESSAESSVLSSSSSSSFSSTSMTDSSPNKSTTVPATPRLRLSAPPKPTTPTVPSPLRNTWGTGDSSSPPHSSPSSKPIQPTRAANFMAELIKEVTPPKKPDLSNPYQTASPVKPSLQKKPGKRRKAAEARPKELEKKEVDLTPQTIIEATIPTGQFYTCIPDGSKRSRPPQNIGKAPAVKTNGPSRLEPPRRSARLKSPSPPRLNGIHAVTDEQGNEEPTGDGAPSSKRQKKAEDEKTPDVDMHSPTSPTNTPGDVPDAPESQPSAKKTMHATNGNFFNAATKPPFPLKSSAPKEPSKLRFGFAAETDSDSPPSAKPAFDTPARAPDQPPVPFTSKSEPKPSAIPSRPTLSAPSMAVPTSLHEAGSSAQLHLAKLAPSDPKQTALLLDPASLPLFSFNVPSGLRSSLKHAKERQAALTADSCSLPTFTFTFGAKLASVGFNWEAAGMRPPVKATGSWTCGVCMVNNDATEAKCVACEEPRPDSVIKGSTVMPAAASEHPKPAAPTGGFNWAAAGLKVPTKDPGTWTCNVCMVDNDATKIKCVSCEEPRPDSAPAPKAAAELPKPVVPSGVFNWAAAGLNVPTKAPGTWTCKVCMIDNDATKTKCVSCEEPRA</sequence>
<reference evidence="1" key="1">
    <citation type="submission" date="2021-03" db="EMBL/GenBank/DDBJ databases">
        <title>Evolutionary priming and transition to the ectomycorrhizal habit in an iconic lineage of mushroom-forming fungi: is preadaptation a requirement?</title>
        <authorList>
            <consortium name="DOE Joint Genome Institute"/>
            <person name="Looney B.P."/>
            <person name="Miyauchi S."/>
            <person name="Morin E."/>
            <person name="Drula E."/>
            <person name="Courty P.E."/>
            <person name="Chicoki N."/>
            <person name="Fauchery L."/>
            <person name="Kohler A."/>
            <person name="Kuo A."/>
            <person name="LaButti K."/>
            <person name="Pangilinan J."/>
            <person name="Lipzen A."/>
            <person name="Riley R."/>
            <person name="Andreopoulos W."/>
            <person name="He G."/>
            <person name="Johnson J."/>
            <person name="Barry K.W."/>
            <person name="Grigoriev I.V."/>
            <person name="Nagy L."/>
            <person name="Hibbett D."/>
            <person name="Henrissat B."/>
            <person name="Matheny P.B."/>
            <person name="Labbe J."/>
            <person name="Martin A.F."/>
        </authorList>
    </citation>
    <scope>NUCLEOTIDE SEQUENCE</scope>
    <source>
        <strain evidence="1">BPL698</strain>
    </source>
</reference>
<dbReference type="Proteomes" id="UP001207468">
    <property type="component" value="Unassembled WGS sequence"/>
</dbReference>
<evidence type="ECO:0000313" key="2">
    <source>
        <dbReference type="Proteomes" id="UP001207468"/>
    </source>
</evidence>
<accession>A0ACC0U408</accession>
<organism evidence="1 2">
    <name type="scientific">Russula earlei</name>
    <dbReference type="NCBI Taxonomy" id="71964"/>
    <lineage>
        <taxon>Eukaryota</taxon>
        <taxon>Fungi</taxon>
        <taxon>Dikarya</taxon>
        <taxon>Basidiomycota</taxon>
        <taxon>Agaricomycotina</taxon>
        <taxon>Agaricomycetes</taxon>
        <taxon>Russulales</taxon>
        <taxon>Russulaceae</taxon>
        <taxon>Russula</taxon>
    </lineage>
</organism>
<keyword evidence="2" id="KW-1185">Reference proteome</keyword>
<proteinExistence type="predicted"/>
<comment type="caution">
    <text evidence="1">The sequence shown here is derived from an EMBL/GenBank/DDBJ whole genome shotgun (WGS) entry which is preliminary data.</text>
</comment>
<evidence type="ECO:0000313" key="1">
    <source>
        <dbReference type="EMBL" id="KAI9459036.1"/>
    </source>
</evidence>
<protein>
    <submittedName>
        <fullName evidence="1">Uncharacterized protein</fullName>
    </submittedName>
</protein>
<gene>
    <name evidence="1" type="ORF">F5148DRAFT_1287252</name>
</gene>
<dbReference type="EMBL" id="JAGFNK010000203">
    <property type="protein sequence ID" value="KAI9459036.1"/>
    <property type="molecule type" value="Genomic_DNA"/>
</dbReference>